<dbReference type="InterPro" id="IPR007842">
    <property type="entry name" value="HEPN_dom"/>
</dbReference>
<protein>
    <submittedName>
        <fullName evidence="2">HEPN domain-containing protein</fullName>
    </submittedName>
</protein>
<organism evidence="2">
    <name type="scientific">Desulfurivibrio alkaliphilus</name>
    <dbReference type="NCBI Taxonomy" id="427923"/>
    <lineage>
        <taxon>Bacteria</taxon>
        <taxon>Pseudomonadati</taxon>
        <taxon>Thermodesulfobacteriota</taxon>
        <taxon>Desulfobulbia</taxon>
        <taxon>Desulfobulbales</taxon>
        <taxon>Desulfobulbaceae</taxon>
        <taxon>Desulfurivibrio</taxon>
    </lineage>
</organism>
<name>A0A7C2XVF4_9BACT</name>
<dbReference type="SUPFAM" id="SSF81593">
    <property type="entry name" value="Nucleotidyltransferase substrate binding subunit/domain"/>
    <property type="match status" value="1"/>
</dbReference>
<sequence length="82" mass="9457">MLSWPLRGLLTTINWRRLPVTRDEHIAYWLAESDKDLVVMQSLFGSGHYTWALFVGHLALEKALKGLYVQRIDLQVLTSITC</sequence>
<comment type="caution">
    <text evidence="2">The sequence shown here is derived from an EMBL/GenBank/DDBJ whole genome shotgun (WGS) entry which is preliminary data.</text>
</comment>
<dbReference type="Proteomes" id="UP000885986">
    <property type="component" value="Unassembled WGS sequence"/>
</dbReference>
<gene>
    <name evidence="2" type="ORF">ENN98_04270</name>
</gene>
<accession>A0A7C2XVF4</accession>
<dbReference type="Gene3D" id="1.20.120.330">
    <property type="entry name" value="Nucleotidyltransferases domain 2"/>
    <property type="match status" value="1"/>
</dbReference>
<dbReference type="Pfam" id="PF05168">
    <property type="entry name" value="HEPN"/>
    <property type="match status" value="1"/>
</dbReference>
<evidence type="ECO:0000313" key="2">
    <source>
        <dbReference type="EMBL" id="HET97898.1"/>
    </source>
</evidence>
<reference evidence="2" key="1">
    <citation type="journal article" date="2020" name="mSystems">
        <title>Genome- and Community-Level Interaction Insights into Carbon Utilization and Element Cycling Functions of Hydrothermarchaeota in Hydrothermal Sediment.</title>
        <authorList>
            <person name="Zhou Z."/>
            <person name="Liu Y."/>
            <person name="Xu W."/>
            <person name="Pan J."/>
            <person name="Luo Z.H."/>
            <person name="Li M."/>
        </authorList>
    </citation>
    <scope>NUCLEOTIDE SEQUENCE [LARGE SCALE GENOMIC DNA]</scope>
    <source>
        <strain evidence="2">SpSt-1224</strain>
    </source>
</reference>
<dbReference type="EMBL" id="DSDS01000097">
    <property type="protein sequence ID" value="HET97898.1"/>
    <property type="molecule type" value="Genomic_DNA"/>
</dbReference>
<proteinExistence type="predicted"/>
<evidence type="ECO:0000259" key="1">
    <source>
        <dbReference type="Pfam" id="PF05168"/>
    </source>
</evidence>
<dbReference type="AlphaFoldDB" id="A0A7C2XVF4"/>
<feature type="domain" description="HEPN" evidence="1">
    <location>
        <begin position="28"/>
        <end position="70"/>
    </location>
</feature>